<dbReference type="PANTHER" id="PTHR46383:SF1">
    <property type="entry name" value="ASPARTATE AMINOTRANSFERASE"/>
    <property type="match status" value="1"/>
</dbReference>
<dbReference type="InterPro" id="IPR015422">
    <property type="entry name" value="PyrdxlP-dep_Trfase_small"/>
</dbReference>
<evidence type="ECO:0000256" key="3">
    <source>
        <dbReference type="ARBA" id="ARBA00011738"/>
    </source>
</evidence>
<proteinExistence type="inferred from homology"/>
<dbReference type="Gene3D" id="3.90.1150.10">
    <property type="entry name" value="Aspartate Aminotransferase, domain 1"/>
    <property type="match status" value="1"/>
</dbReference>
<gene>
    <name evidence="9" type="ORF">DDW13_04245</name>
</gene>
<dbReference type="GO" id="GO:0030170">
    <property type="term" value="F:pyridoxal phosphate binding"/>
    <property type="evidence" value="ECO:0007669"/>
    <property type="project" value="InterPro"/>
</dbReference>
<evidence type="ECO:0000256" key="7">
    <source>
        <dbReference type="RuleBase" id="RU000481"/>
    </source>
</evidence>
<organism evidence="9 10">
    <name type="scientific">Acidianus hospitalis</name>
    <dbReference type="NCBI Taxonomy" id="563177"/>
    <lineage>
        <taxon>Archaea</taxon>
        <taxon>Thermoproteota</taxon>
        <taxon>Thermoprotei</taxon>
        <taxon>Sulfolobales</taxon>
        <taxon>Sulfolobaceae</taxon>
        <taxon>Acidianus</taxon>
    </lineage>
</organism>
<feature type="domain" description="Aminotransferase class I/classII large" evidence="8">
    <location>
        <begin position="32"/>
        <end position="386"/>
    </location>
</feature>
<dbReference type="GO" id="GO:0008483">
    <property type="term" value="F:transaminase activity"/>
    <property type="evidence" value="ECO:0007669"/>
    <property type="project" value="UniProtKB-KW"/>
</dbReference>
<evidence type="ECO:0000313" key="10">
    <source>
        <dbReference type="Proteomes" id="UP000245638"/>
    </source>
</evidence>
<dbReference type="EC" id="2.6.1.-" evidence="7"/>
<dbReference type="InterPro" id="IPR004839">
    <property type="entry name" value="Aminotransferase_I/II_large"/>
</dbReference>
<dbReference type="InterPro" id="IPR015424">
    <property type="entry name" value="PyrdxlP-dep_Trfase"/>
</dbReference>
<comment type="similarity">
    <text evidence="2 7">Belongs to the class-I pyridoxal-phosphate-dependent aminotransferase family.</text>
</comment>
<accession>A0A2T9X7B6</accession>
<dbReference type="InterPro" id="IPR050596">
    <property type="entry name" value="AspAT/PAT-like"/>
</dbReference>
<dbReference type="PANTHER" id="PTHR46383">
    <property type="entry name" value="ASPARTATE AMINOTRANSFERASE"/>
    <property type="match status" value="1"/>
</dbReference>
<dbReference type="Gene3D" id="3.40.640.10">
    <property type="entry name" value="Type I PLP-dependent aspartate aminotransferase-like (Major domain)"/>
    <property type="match status" value="1"/>
</dbReference>
<evidence type="ECO:0000313" key="9">
    <source>
        <dbReference type="EMBL" id="PVU75935.1"/>
    </source>
</evidence>
<keyword evidence="5 7" id="KW-0808">Transferase</keyword>
<reference evidence="9 10" key="1">
    <citation type="journal article" date="2015" name="Appl. Environ. Microbiol.">
        <title>Nanoarchaeota, Their Sulfolobales Host, and Nanoarchaeota Virus Distribution across Yellowstone National Park Hot Springs.</title>
        <authorList>
            <person name="Munson-McGee J.H."/>
            <person name="Field E.K."/>
            <person name="Bateson M."/>
            <person name="Rooney C."/>
            <person name="Stepanauskas R."/>
            <person name="Young M.J."/>
        </authorList>
    </citation>
    <scope>NUCLEOTIDE SEQUENCE [LARGE SCALE GENOMIC DNA]</scope>
    <source>
        <strain evidence="9">SCGC AC-742_N10</strain>
    </source>
</reference>
<dbReference type="InterPro" id="IPR015421">
    <property type="entry name" value="PyrdxlP-dep_Trfase_major"/>
</dbReference>
<dbReference type="Pfam" id="PF00155">
    <property type="entry name" value="Aminotran_1_2"/>
    <property type="match status" value="1"/>
</dbReference>
<name>A0A2T9X7B6_9CREN</name>
<dbReference type="AlphaFoldDB" id="A0A2T9X7B6"/>
<comment type="subunit">
    <text evidence="3">Homodimer.</text>
</comment>
<keyword evidence="4 7" id="KW-0032">Aminotransferase</keyword>
<dbReference type="GO" id="GO:0006520">
    <property type="term" value="P:amino acid metabolic process"/>
    <property type="evidence" value="ECO:0007669"/>
    <property type="project" value="InterPro"/>
</dbReference>
<dbReference type="InterPro" id="IPR004838">
    <property type="entry name" value="NHTrfase_class1_PyrdxlP-BS"/>
</dbReference>
<evidence type="ECO:0000256" key="1">
    <source>
        <dbReference type="ARBA" id="ARBA00001933"/>
    </source>
</evidence>
<sequence>MSFSQAIGNLTRESTLLYQEIARRVEKEKGIKTINFGIGQPDVVTFKRIREEAKKALDEGYTAYTPAKGIDELRQKIADFLSQKYGDKIKKDEVIITPGAKTALFLAFLLYINPGDEVILFDPAFYSYAEVVKLLGGKPVYVNINFDKEKGFYIDIDDLNSKITAKTKMIVLNNPHNPTGMVFEPKQIIEIQEIAKERKIILLSDEIYDYFVYEGEMRSVLQDSGWRDYVIYINGFSKTFSMTGWRLGYIVAKKEIIDKMGILAANIYTCPTSFAQKGALAAFDSFDEVREMIKLFKKRRDVMFSELSKIRGIEVYKSPGAFYMFPNMKEVVKKVGSSKELAIKLIEEAGVITIPGEVFPLNVGKNFLRFSFAIDEDKIKEGVKRIKDVIEKIVDEKS</sequence>
<comment type="caution">
    <text evidence="9">The sequence shown here is derived from an EMBL/GenBank/DDBJ whole genome shotgun (WGS) entry which is preliminary data.</text>
</comment>
<evidence type="ECO:0000256" key="2">
    <source>
        <dbReference type="ARBA" id="ARBA00007441"/>
    </source>
</evidence>
<evidence type="ECO:0000256" key="5">
    <source>
        <dbReference type="ARBA" id="ARBA00022679"/>
    </source>
</evidence>
<evidence type="ECO:0000259" key="8">
    <source>
        <dbReference type="Pfam" id="PF00155"/>
    </source>
</evidence>
<dbReference type="Proteomes" id="UP000245638">
    <property type="component" value="Unassembled WGS sequence"/>
</dbReference>
<evidence type="ECO:0000256" key="6">
    <source>
        <dbReference type="ARBA" id="ARBA00022898"/>
    </source>
</evidence>
<keyword evidence="6" id="KW-0663">Pyridoxal phosphate</keyword>
<dbReference type="EMBL" id="QEFD01000128">
    <property type="protein sequence ID" value="PVU75935.1"/>
    <property type="molecule type" value="Genomic_DNA"/>
</dbReference>
<dbReference type="PROSITE" id="PS00105">
    <property type="entry name" value="AA_TRANSFER_CLASS_1"/>
    <property type="match status" value="1"/>
</dbReference>
<dbReference type="FunFam" id="3.40.640.10:FF:000033">
    <property type="entry name" value="Aspartate aminotransferase"/>
    <property type="match status" value="1"/>
</dbReference>
<dbReference type="SUPFAM" id="SSF53383">
    <property type="entry name" value="PLP-dependent transferases"/>
    <property type="match status" value="1"/>
</dbReference>
<comment type="cofactor">
    <cofactor evidence="1 7">
        <name>pyridoxal 5'-phosphate</name>
        <dbReference type="ChEBI" id="CHEBI:597326"/>
    </cofactor>
</comment>
<evidence type="ECO:0000256" key="4">
    <source>
        <dbReference type="ARBA" id="ARBA00022576"/>
    </source>
</evidence>
<dbReference type="CDD" id="cd00609">
    <property type="entry name" value="AAT_like"/>
    <property type="match status" value="1"/>
</dbReference>
<protein>
    <recommendedName>
        <fullName evidence="7">Aminotransferase</fullName>
        <ecNumber evidence="7">2.6.1.-</ecNumber>
    </recommendedName>
</protein>